<dbReference type="Proteomes" id="UP000284057">
    <property type="component" value="Unassembled WGS sequence"/>
</dbReference>
<dbReference type="GO" id="GO:0005524">
    <property type="term" value="F:ATP binding"/>
    <property type="evidence" value="ECO:0007669"/>
    <property type="project" value="UniProtKB-KW"/>
</dbReference>
<dbReference type="SUPFAM" id="SSF46894">
    <property type="entry name" value="C-terminal effector domain of the bipartite response regulators"/>
    <property type="match status" value="1"/>
</dbReference>
<protein>
    <submittedName>
        <fullName evidence="5">LuxR family transcriptional regulator</fullName>
    </submittedName>
</protein>
<evidence type="ECO:0000256" key="2">
    <source>
        <dbReference type="ARBA" id="ARBA00022840"/>
    </source>
</evidence>
<dbReference type="InterPro" id="IPR016032">
    <property type="entry name" value="Sig_transdc_resp-reg_C-effctor"/>
</dbReference>
<dbReference type="PRINTS" id="PR00038">
    <property type="entry name" value="HTHLUXR"/>
</dbReference>
<evidence type="ECO:0000256" key="3">
    <source>
        <dbReference type="SAM" id="MobiDB-lite"/>
    </source>
</evidence>
<keyword evidence="2" id="KW-0067">ATP-binding</keyword>
<dbReference type="GO" id="GO:0005737">
    <property type="term" value="C:cytoplasm"/>
    <property type="evidence" value="ECO:0007669"/>
    <property type="project" value="TreeGrafter"/>
</dbReference>
<dbReference type="PROSITE" id="PS00622">
    <property type="entry name" value="HTH_LUXR_1"/>
    <property type="match status" value="1"/>
</dbReference>
<dbReference type="SMART" id="SM00421">
    <property type="entry name" value="HTH_LUXR"/>
    <property type="match status" value="1"/>
</dbReference>
<sequence length="978" mass="103864">MPERPAPRQPAVTPQRGIAGPLVGRDRDLAAVVAAAAAPPSVLIIEGEAGIGKTRLVQELRAHPSMAGRRLVVGACPAIKEPFPLGPVVDALRGLREHLEPASPSPVAGALRPLLPELADVLPPQPEPLASALAERHRVFRALVALLAVLDPLTVVLEDLHWADEMTIDLLRFVLGDLPPGLSLVLTMRAEEAGADIRALTSRLPANRRAHVVLEPLDETQTGDLAASLLASERVTDDFAAELRERTGGLPFAIEEVTALLRDRGAGSAQGRTWTRQELDDLAVPVAVRDHVLARARLLPPAARRLVDIAAVWQTPVPETLIAEVAAEAPEVVTAGLSDAITSGLLVDDAGTIGFRHTLAVQAVYDAIPGPHRRELHNRAASALQSSGAQATGRLAFHLHWAGRLAEWAVVAEQAADRASRVGQYDEAARLLEEVLRHAPVDPASRIRLAVKLGRATRATLRGSRVDDLVAAALELDPPRAVRGELQFLLGALLDDNDLDRQRSQALITEAAANSVGNPEIRARALLALELRSSPETGYAERHRAMAEVVTLIPRIADLDTQVSLLGGVAMHQVAWGDPDWRRTIARIGEYSAASPGHPGQAKAYQSAGQAACCAGHHRVAEELIRMAAPDHLNRDERRTAFARATAALIDYCAGRWDRLEQTVPTLLDQLSSQPWAAYKLYFVAGELAFAQGDLDAAEQWYATLSDKIAGSDGGDLLPMLVASQIRLALARGDIATALAGAERHIARLDAEMLWPATYRCLPWLAAALAGGGDAARAATLGPRYAERLRGRDAPLEPAALAFADGYARAGAGDAAGAAAAFVAAAGHYDALGCPFEAAQAREAAAGSLAGGSPAGSGRGDAAEEPLRTAMAAYERLGASRDLARAGRLARQLGISMPSRHRRGPKGYGTGLTPREREVAELAATGRTNREIAEQLFLSAETVKKHLQSAMRKLEVPSRAALGRRLPSLGTEQAAVRD</sequence>
<dbReference type="CDD" id="cd06170">
    <property type="entry name" value="LuxR_C_like"/>
    <property type="match status" value="1"/>
</dbReference>
<dbReference type="InterPro" id="IPR041664">
    <property type="entry name" value="AAA_16"/>
</dbReference>
<dbReference type="GO" id="GO:0003677">
    <property type="term" value="F:DNA binding"/>
    <property type="evidence" value="ECO:0007669"/>
    <property type="project" value="InterPro"/>
</dbReference>
<dbReference type="InterPro" id="IPR036388">
    <property type="entry name" value="WH-like_DNA-bd_sf"/>
</dbReference>
<name>A0A418KRB4_9ACTN</name>
<evidence type="ECO:0000259" key="4">
    <source>
        <dbReference type="PROSITE" id="PS50043"/>
    </source>
</evidence>
<dbReference type="SUPFAM" id="SSF52540">
    <property type="entry name" value="P-loop containing nucleoside triphosphate hydrolases"/>
    <property type="match status" value="1"/>
</dbReference>
<organism evidence="5 6">
    <name type="scientific">Jiangella rhizosphaerae</name>
    <dbReference type="NCBI Taxonomy" id="2293569"/>
    <lineage>
        <taxon>Bacteria</taxon>
        <taxon>Bacillati</taxon>
        <taxon>Actinomycetota</taxon>
        <taxon>Actinomycetes</taxon>
        <taxon>Jiangellales</taxon>
        <taxon>Jiangellaceae</taxon>
        <taxon>Jiangella</taxon>
    </lineage>
</organism>
<evidence type="ECO:0000313" key="5">
    <source>
        <dbReference type="EMBL" id="RIQ24568.1"/>
    </source>
</evidence>
<keyword evidence="6" id="KW-1185">Reference proteome</keyword>
<dbReference type="Gene3D" id="1.10.10.10">
    <property type="entry name" value="Winged helix-like DNA-binding domain superfamily/Winged helix DNA-binding domain"/>
    <property type="match status" value="1"/>
</dbReference>
<feature type="region of interest" description="Disordered" evidence="3">
    <location>
        <begin position="1"/>
        <end position="20"/>
    </location>
</feature>
<dbReference type="GO" id="GO:0006355">
    <property type="term" value="P:regulation of DNA-templated transcription"/>
    <property type="evidence" value="ECO:0007669"/>
    <property type="project" value="InterPro"/>
</dbReference>
<dbReference type="InterPro" id="IPR000792">
    <property type="entry name" value="Tscrpt_reg_LuxR_C"/>
</dbReference>
<dbReference type="Pfam" id="PF13191">
    <property type="entry name" value="AAA_16"/>
    <property type="match status" value="1"/>
</dbReference>
<comment type="caution">
    <text evidence="5">The sequence shown here is derived from an EMBL/GenBank/DDBJ whole genome shotgun (WGS) entry which is preliminary data.</text>
</comment>
<evidence type="ECO:0000256" key="1">
    <source>
        <dbReference type="ARBA" id="ARBA00022741"/>
    </source>
</evidence>
<dbReference type="PANTHER" id="PTHR16305">
    <property type="entry name" value="TESTICULAR SOLUBLE ADENYLYL CYCLASE"/>
    <property type="match status" value="1"/>
</dbReference>
<evidence type="ECO:0000313" key="6">
    <source>
        <dbReference type="Proteomes" id="UP000284057"/>
    </source>
</evidence>
<dbReference type="InterPro" id="IPR027417">
    <property type="entry name" value="P-loop_NTPase"/>
</dbReference>
<dbReference type="EMBL" id="QUAL01000111">
    <property type="protein sequence ID" value="RIQ24568.1"/>
    <property type="molecule type" value="Genomic_DNA"/>
</dbReference>
<dbReference type="GO" id="GO:0004016">
    <property type="term" value="F:adenylate cyclase activity"/>
    <property type="evidence" value="ECO:0007669"/>
    <property type="project" value="TreeGrafter"/>
</dbReference>
<dbReference type="Pfam" id="PF00196">
    <property type="entry name" value="GerE"/>
    <property type="match status" value="1"/>
</dbReference>
<proteinExistence type="predicted"/>
<dbReference type="AlphaFoldDB" id="A0A418KRB4"/>
<keyword evidence="1" id="KW-0547">Nucleotide-binding</keyword>
<dbReference type="PROSITE" id="PS50043">
    <property type="entry name" value="HTH_LUXR_2"/>
    <property type="match status" value="1"/>
</dbReference>
<gene>
    <name evidence="5" type="ORF">DY240_11850</name>
</gene>
<accession>A0A418KRB4</accession>
<feature type="domain" description="HTH luxR-type" evidence="4">
    <location>
        <begin position="905"/>
        <end position="970"/>
    </location>
</feature>
<dbReference type="PANTHER" id="PTHR16305:SF35">
    <property type="entry name" value="TRANSCRIPTIONAL ACTIVATOR DOMAIN"/>
    <property type="match status" value="1"/>
</dbReference>
<reference evidence="5 6" key="1">
    <citation type="submission" date="2018-09" db="EMBL/GenBank/DDBJ databases">
        <title>Isolation, diversity and antifungal activity of actinobacteria from wheat.</title>
        <authorList>
            <person name="Han C."/>
        </authorList>
    </citation>
    <scope>NUCLEOTIDE SEQUENCE [LARGE SCALE GENOMIC DNA]</scope>
    <source>
        <strain evidence="5 6">NEAU-YY265</strain>
    </source>
</reference>